<protein>
    <submittedName>
        <fullName evidence="1">Uncharacterized protein</fullName>
    </submittedName>
</protein>
<name>A0ABU7I5H7_9SPHI</name>
<reference evidence="1 2" key="1">
    <citation type="submission" date="2024-01" db="EMBL/GenBank/DDBJ databases">
        <title>Pedobacter sp. nov., isolated from fresh soil.</title>
        <authorList>
            <person name="Le N.T.T."/>
        </authorList>
    </citation>
    <scope>NUCLEOTIDE SEQUENCE [LARGE SCALE GENOMIC DNA]</scope>
    <source>
        <strain evidence="1 2">KR3-3</strain>
    </source>
</reference>
<accession>A0ABU7I5H7</accession>
<sequence length="276" mass="30637">MITTAFKLICSVNISHSYFEDGLCKCIHFKPGKITQSLQKRFELKMVNRLGGFDLYANILQTCDVFLAYLKQISPDAFFDFEMESLRPDFVYFTAFPMGSSGKLSYDSGKLAGEDKLLAENYSDETLAPGIVGQLKIHFDDILSKPFKSTVFTISLKAKATQWQYYVVNKSAIVLADPLISGKSNIQFTGPTAVVLATGQTALLFTSGHELLPLSEVPKYKFDLQHRPTAHHETGSSKSAPVKFVLKGLPCPDPGRFGQVKIGESQQFSSPMYVYV</sequence>
<dbReference type="EMBL" id="JAZDQT010000001">
    <property type="protein sequence ID" value="MEE1944514.1"/>
    <property type="molecule type" value="Genomic_DNA"/>
</dbReference>
<organism evidence="1 2">
    <name type="scientific">Pedobacter albus</name>
    <dbReference type="NCBI Taxonomy" id="3113905"/>
    <lineage>
        <taxon>Bacteria</taxon>
        <taxon>Pseudomonadati</taxon>
        <taxon>Bacteroidota</taxon>
        <taxon>Sphingobacteriia</taxon>
        <taxon>Sphingobacteriales</taxon>
        <taxon>Sphingobacteriaceae</taxon>
        <taxon>Pedobacter</taxon>
    </lineage>
</organism>
<keyword evidence="2" id="KW-1185">Reference proteome</keyword>
<dbReference type="RefSeq" id="WP_330106882.1">
    <property type="nucleotide sequence ID" value="NZ_JAZDQT010000001.1"/>
</dbReference>
<dbReference type="Proteomes" id="UP001336835">
    <property type="component" value="Unassembled WGS sequence"/>
</dbReference>
<evidence type="ECO:0000313" key="1">
    <source>
        <dbReference type="EMBL" id="MEE1944514.1"/>
    </source>
</evidence>
<proteinExistence type="predicted"/>
<gene>
    <name evidence="1" type="ORF">VRU48_05300</name>
</gene>
<evidence type="ECO:0000313" key="2">
    <source>
        <dbReference type="Proteomes" id="UP001336835"/>
    </source>
</evidence>
<comment type="caution">
    <text evidence="1">The sequence shown here is derived from an EMBL/GenBank/DDBJ whole genome shotgun (WGS) entry which is preliminary data.</text>
</comment>